<keyword evidence="3" id="KW-0106">Calcium</keyword>
<feature type="domain" description="EF-hand" evidence="4">
    <location>
        <begin position="159"/>
        <end position="189"/>
    </location>
</feature>
<proteinExistence type="predicted"/>
<dbReference type="Pfam" id="PF13499">
    <property type="entry name" value="EF-hand_7"/>
    <property type="match status" value="1"/>
</dbReference>
<evidence type="ECO:0000256" key="1">
    <source>
        <dbReference type="ARBA" id="ARBA00022723"/>
    </source>
</evidence>
<dbReference type="InterPro" id="IPR039647">
    <property type="entry name" value="EF_hand_pair_protein_CML-like"/>
</dbReference>
<dbReference type="SMART" id="SM00054">
    <property type="entry name" value="EFh"/>
    <property type="match status" value="2"/>
</dbReference>
<dbReference type="InterPro" id="IPR011992">
    <property type="entry name" value="EF-hand-dom_pair"/>
</dbReference>
<evidence type="ECO:0000313" key="5">
    <source>
        <dbReference type="EMBL" id="CAF1334691.1"/>
    </source>
</evidence>
<protein>
    <recommendedName>
        <fullName evidence="4">EF-hand domain-containing protein</fullName>
    </recommendedName>
</protein>
<evidence type="ECO:0000256" key="2">
    <source>
        <dbReference type="ARBA" id="ARBA00022737"/>
    </source>
</evidence>
<dbReference type="PROSITE" id="PS00018">
    <property type="entry name" value="EF_HAND_1"/>
    <property type="match status" value="1"/>
</dbReference>
<dbReference type="Proteomes" id="UP000663870">
    <property type="component" value="Unassembled WGS sequence"/>
</dbReference>
<dbReference type="EMBL" id="CAJNOL010001311">
    <property type="protein sequence ID" value="CAF1334691.1"/>
    <property type="molecule type" value="Genomic_DNA"/>
</dbReference>
<dbReference type="Gene3D" id="1.10.238.10">
    <property type="entry name" value="EF-hand"/>
    <property type="match status" value="3"/>
</dbReference>
<name>A0A815G763_9BILA</name>
<evidence type="ECO:0000256" key="3">
    <source>
        <dbReference type="ARBA" id="ARBA00022837"/>
    </source>
</evidence>
<dbReference type="PANTHER" id="PTHR10891">
    <property type="entry name" value="EF-HAND CALCIUM-BINDING DOMAIN CONTAINING PROTEIN"/>
    <property type="match status" value="1"/>
</dbReference>
<comment type="caution">
    <text evidence="5">The sequence shown here is derived from an EMBL/GenBank/DDBJ whole genome shotgun (WGS) entry which is preliminary data.</text>
</comment>
<reference evidence="5" key="1">
    <citation type="submission" date="2021-02" db="EMBL/GenBank/DDBJ databases">
        <authorList>
            <person name="Nowell W R."/>
        </authorList>
    </citation>
    <scope>NUCLEOTIDE SEQUENCE</scope>
</reference>
<sequence>MSLCPIEFGGAVGGAVGDVAGGVVGYVAMPTPLGVAGGGAAGTVAGYVASGVVYDDKTGKISVTEFRKLFFADEFLQNFRSTTFDTYIAELGNNTGWITFEQFKQFMQTKTSIYKNPLVIIELKKVFNEVDTNKDGLISPQEARQGITLARQRISGCSFDHIIQMFDDNHDGQMSLEEFLNNVQKLDYK</sequence>
<dbReference type="InterPro" id="IPR018247">
    <property type="entry name" value="EF_Hand_1_Ca_BS"/>
</dbReference>
<evidence type="ECO:0000259" key="4">
    <source>
        <dbReference type="PROSITE" id="PS50222"/>
    </source>
</evidence>
<keyword evidence="1" id="KW-0479">Metal-binding</keyword>
<accession>A0A815G763</accession>
<gene>
    <name evidence="5" type="ORF">JXQ802_LOCUS31250</name>
</gene>
<dbReference type="GO" id="GO:0005509">
    <property type="term" value="F:calcium ion binding"/>
    <property type="evidence" value="ECO:0007669"/>
    <property type="project" value="InterPro"/>
</dbReference>
<dbReference type="PROSITE" id="PS50222">
    <property type="entry name" value="EF_HAND_2"/>
    <property type="match status" value="2"/>
</dbReference>
<evidence type="ECO:0000313" key="6">
    <source>
        <dbReference type="Proteomes" id="UP000663870"/>
    </source>
</evidence>
<dbReference type="CDD" id="cd00051">
    <property type="entry name" value="EFh"/>
    <property type="match status" value="1"/>
</dbReference>
<feature type="domain" description="EF-hand" evidence="4">
    <location>
        <begin position="118"/>
        <end position="153"/>
    </location>
</feature>
<keyword evidence="6" id="KW-1185">Reference proteome</keyword>
<dbReference type="InterPro" id="IPR002048">
    <property type="entry name" value="EF_hand_dom"/>
</dbReference>
<organism evidence="5 6">
    <name type="scientific">Rotaria sordida</name>
    <dbReference type="NCBI Taxonomy" id="392033"/>
    <lineage>
        <taxon>Eukaryota</taxon>
        <taxon>Metazoa</taxon>
        <taxon>Spiralia</taxon>
        <taxon>Gnathifera</taxon>
        <taxon>Rotifera</taxon>
        <taxon>Eurotatoria</taxon>
        <taxon>Bdelloidea</taxon>
        <taxon>Philodinida</taxon>
        <taxon>Philodinidae</taxon>
        <taxon>Rotaria</taxon>
    </lineage>
</organism>
<dbReference type="AlphaFoldDB" id="A0A815G763"/>
<keyword evidence="2" id="KW-0677">Repeat</keyword>
<dbReference type="SUPFAM" id="SSF47473">
    <property type="entry name" value="EF-hand"/>
    <property type="match status" value="1"/>
</dbReference>